<keyword evidence="1" id="KW-0051">Antiviral defense</keyword>
<sequence length="386" mass="45581">MDKVELKVKFETLTPLWNGNAWGQCMEIRPSSILGSLRFWFEVLCYFNGIIDNEYFDENGKPSETLDYKKFKELKDKIKSKMDLEKAIDKILKDMEISLPSRIFGCTGWRGRIRIKKIESIEDYCFGNKLNIPYAIGIKKDNDDDKNIIEWRTKNDYYQFIKEKYHGDNNNFKKDWSVWYFPHPYFYGKFEVIFETDEVIKDDILIPLLNFIDEYGCLGGKWNIGYGRVKVRGIEIKNENNWKEVKDWEKKKVFDFSNFALGKKDETNTIKTLQYIELIEEVNNFDKLLNKEDKIFVLKNNINENNFKDIIKELIKIKAQKRKEHKENDGNENERHQLFGHNNPTEGSKILPYIYEDKDNGKLKGGFISIAGILNIKGGKNARESN</sequence>
<dbReference type="AlphaFoldDB" id="C7P6D1"/>
<dbReference type="InterPro" id="IPR005537">
    <property type="entry name" value="RAMP_III_fam"/>
</dbReference>
<evidence type="ECO:0000313" key="5">
    <source>
        <dbReference type="Proteomes" id="UP000001495"/>
    </source>
</evidence>
<dbReference type="GeneID" id="8364941"/>
<name>C7P6D1_METFA</name>
<dbReference type="STRING" id="573064.Mefer_0276"/>
<dbReference type="eggNOG" id="arCOG03892">
    <property type="taxonomic scope" value="Archaea"/>
</dbReference>
<dbReference type="Proteomes" id="UP000001495">
    <property type="component" value="Chromosome"/>
</dbReference>
<accession>C7P6D1</accession>
<feature type="domain" description="CRISPR type III-associated protein" evidence="3">
    <location>
        <begin position="9"/>
        <end position="230"/>
    </location>
</feature>
<dbReference type="GO" id="GO:0051607">
    <property type="term" value="P:defense response to virus"/>
    <property type="evidence" value="ECO:0007669"/>
    <property type="project" value="UniProtKB-KW"/>
</dbReference>
<dbReference type="Pfam" id="PF03787">
    <property type="entry name" value="RAMPs"/>
    <property type="match status" value="1"/>
</dbReference>
<dbReference type="InterPro" id="IPR007522">
    <property type="entry name" value="CRISPR-assoc_prot_TM1795"/>
</dbReference>
<protein>
    <recommendedName>
        <fullName evidence="3">CRISPR type III-associated protein domain-containing protein</fullName>
    </recommendedName>
</protein>
<dbReference type="NCBIfam" id="TIGR01894">
    <property type="entry name" value="cas_TM1795_cmr1"/>
    <property type="match status" value="1"/>
</dbReference>
<dbReference type="KEGG" id="mfe:Mefer_0276"/>
<gene>
    <name evidence="4" type="ordered locus">Mefer_0276</name>
</gene>
<dbReference type="RefSeq" id="WP_015790853.1">
    <property type="nucleotide sequence ID" value="NC_013156.1"/>
</dbReference>
<evidence type="ECO:0000256" key="1">
    <source>
        <dbReference type="ARBA" id="ARBA00023118"/>
    </source>
</evidence>
<organism evidence="4 5">
    <name type="scientific">Methanocaldococcus fervens (strain DSM 4213 / JCM 15782 / AG86)</name>
    <name type="common">Methanococcus fervens</name>
    <dbReference type="NCBI Taxonomy" id="573064"/>
    <lineage>
        <taxon>Archaea</taxon>
        <taxon>Methanobacteriati</taxon>
        <taxon>Methanobacteriota</taxon>
        <taxon>Methanomada group</taxon>
        <taxon>Methanococci</taxon>
        <taxon>Methanococcales</taxon>
        <taxon>Methanocaldococcaceae</taxon>
        <taxon>Methanocaldococcus</taxon>
    </lineage>
</organism>
<evidence type="ECO:0000259" key="3">
    <source>
        <dbReference type="Pfam" id="PF03787"/>
    </source>
</evidence>
<dbReference type="EMBL" id="CP001696">
    <property type="protein sequence ID" value="ACV24113.1"/>
    <property type="molecule type" value="Genomic_DNA"/>
</dbReference>
<dbReference type="OrthoDB" id="66017at2157"/>
<feature type="compositionally biased region" description="Basic and acidic residues" evidence="2">
    <location>
        <begin position="325"/>
        <end position="337"/>
    </location>
</feature>
<feature type="region of interest" description="Disordered" evidence="2">
    <location>
        <begin position="322"/>
        <end position="344"/>
    </location>
</feature>
<keyword evidence="5" id="KW-1185">Reference proteome</keyword>
<evidence type="ECO:0000313" key="4">
    <source>
        <dbReference type="EMBL" id="ACV24113.1"/>
    </source>
</evidence>
<reference evidence="4" key="1">
    <citation type="submission" date="2009-08" db="EMBL/GenBank/DDBJ databases">
        <title>Complete sequence of chromosome of Methanocaldococcus fervens AG86.</title>
        <authorList>
            <consortium name="US DOE Joint Genome Institute"/>
            <person name="Lucas S."/>
            <person name="Copeland A."/>
            <person name="Lapidus A."/>
            <person name="Glavina del Rio T."/>
            <person name="Tice H."/>
            <person name="Bruce D."/>
            <person name="Goodwin L."/>
            <person name="Pitluck S."/>
            <person name="Chertkov O."/>
            <person name="Detter J.C."/>
            <person name="Han C."/>
            <person name="Tapia R."/>
            <person name="Larimer F."/>
            <person name="Land M."/>
            <person name="Hauser L."/>
            <person name="Kyrpides N."/>
            <person name="Ovchinnikova G."/>
            <person name="Lupa-Sieprawska M."/>
            <person name="Whitman W.B."/>
        </authorList>
    </citation>
    <scope>NUCLEOTIDE SEQUENCE [LARGE SCALE GENOMIC DNA]</scope>
    <source>
        <strain evidence="4">AG86</strain>
    </source>
</reference>
<dbReference type="HOGENOM" id="CLU_762754_0_0_2"/>
<evidence type="ECO:0000256" key="2">
    <source>
        <dbReference type="SAM" id="MobiDB-lite"/>
    </source>
</evidence>
<proteinExistence type="predicted"/>